<dbReference type="InterPro" id="IPR025398">
    <property type="entry name" value="DUF4371"/>
</dbReference>
<dbReference type="EMBL" id="JAHWGI010000382">
    <property type="protein sequence ID" value="KAK3914514.1"/>
    <property type="molecule type" value="Genomic_DNA"/>
</dbReference>
<proteinExistence type="predicted"/>
<dbReference type="SUPFAM" id="SSF53098">
    <property type="entry name" value="Ribonuclease H-like"/>
    <property type="match status" value="1"/>
</dbReference>
<dbReference type="InterPro" id="IPR012337">
    <property type="entry name" value="RNaseH-like_sf"/>
</dbReference>
<organism evidence="4 5">
    <name type="scientific">Frankliniella fusca</name>
    <dbReference type="NCBI Taxonomy" id="407009"/>
    <lineage>
        <taxon>Eukaryota</taxon>
        <taxon>Metazoa</taxon>
        <taxon>Ecdysozoa</taxon>
        <taxon>Arthropoda</taxon>
        <taxon>Hexapoda</taxon>
        <taxon>Insecta</taxon>
        <taxon>Pterygota</taxon>
        <taxon>Neoptera</taxon>
        <taxon>Paraneoptera</taxon>
        <taxon>Thysanoptera</taxon>
        <taxon>Terebrantia</taxon>
        <taxon>Thripoidea</taxon>
        <taxon>Thripidae</taxon>
        <taxon>Frankliniella</taxon>
    </lineage>
</organism>
<evidence type="ECO:0000259" key="3">
    <source>
        <dbReference type="Pfam" id="PF14291"/>
    </source>
</evidence>
<reference evidence="4" key="2">
    <citation type="journal article" date="2023" name="BMC Genomics">
        <title>Pest status, molecular evolution, and epigenetic factors derived from the genome assembly of Frankliniella fusca, a thysanopteran phytovirus vector.</title>
        <authorList>
            <person name="Catto M.A."/>
            <person name="Labadie P.E."/>
            <person name="Jacobson A.L."/>
            <person name="Kennedy G.G."/>
            <person name="Srinivasan R."/>
            <person name="Hunt B.G."/>
        </authorList>
    </citation>
    <scope>NUCLEOTIDE SEQUENCE</scope>
    <source>
        <strain evidence="4">PL_HMW_Pooled</strain>
    </source>
</reference>
<comment type="caution">
    <text evidence="4">The sequence shown here is derived from an EMBL/GenBank/DDBJ whole genome shotgun (WGS) entry which is preliminary data.</text>
</comment>
<protein>
    <submittedName>
        <fullName evidence="4">Protein ZBED8</fullName>
    </submittedName>
</protein>
<feature type="domain" description="HAT C-terminal dimerisation" evidence="2">
    <location>
        <begin position="561"/>
        <end position="610"/>
    </location>
</feature>
<sequence length="714" mass="80427">MVKGKPEAFCKVCQVHLRAHLTDLVTHAATRKHKGNASKFQRSTQPTLHNYGCTSVTDQAKIADMKLAVFIASHTSIQSIDHLGEILKELGKGSALQNIRIHRTKCSKIISAVVAPAFLTELVKDIGNSKYSCIVDECTDNSVSKFMGVAVSYFSLKKKRMITDFLGLVQVTECSGKTLALAFKEYLSKIQLPLSNLRAIGTDGASNMCGTNESFYTNLKKDVPDLEVYKCVCHSIDKCAEYAFSCMPSVITDILKESYNWFAYSAKRWDEYKQFYQTMNPGKTPKKLMSLSKTRWLVWLPVSDLILEQWYELRGFFEMKGTQRDGEKALAISKLYQDSSNMLYLLFLKKTLIGVNKVNKAFESTEADVTKLYSDLRSEVLALCARILKPNCMVQLSRPGMLRSDEARYLKEALSKPENLLPADRLPLGDAFAKAAQSEKVPIDKLNSVRHKCGEYIFTLCKYLLDKLPRNLDAVSKLRYLTPRMVLAKSARPTFQQLPTELAGSRDLDVLEDQWHKLGNHALSDVCPDVIDMSAEEAEKIDAAVFWAGVLDMKDAVGDPMYKDLALFALEVLTVPVSNAVVERVFSVLGCIKTRRRNKLQLEMLESLIRLRIHLKVDGLCCKQFKHSEDMINRFTSKMYLALNEGEFDPARPSASRSCSFRENSFDAAEAEDDPDEPDSDDLGAVPAEEQEEDFRIVSMIDATRFDETLLDTF</sequence>
<evidence type="ECO:0000256" key="1">
    <source>
        <dbReference type="SAM" id="MobiDB-lite"/>
    </source>
</evidence>
<dbReference type="Pfam" id="PF05699">
    <property type="entry name" value="Dimer_Tnp_hAT"/>
    <property type="match status" value="1"/>
</dbReference>
<dbReference type="InterPro" id="IPR008906">
    <property type="entry name" value="HATC_C_dom"/>
</dbReference>
<dbReference type="Proteomes" id="UP001219518">
    <property type="component" value="Unassembled WGS sequence"/>
</dbReference>
<evidence type="ECO:0000259" key="2">
    <source>
        <dbReference type="Pfam" id="PF05699"/>
    </source>
</evidence>
<name>A0AAE1H4P9_9NEOP</name>
<reference evidence="4" key="1">
    <citation type="submission" date="2021-07" db="EMBL/GenBank/DDBJ databases">
        <authorList>
            <person name="Catto M.A."/>
            <person name="Jacobson A."/>
            <person name="Kennedy G."/>
            <person name="Labadie P."/>
            <person name="Hunt B.G."/>
            <person name="Srinivasan R."/>
        </authorList>
    </citation>
    <scope>NUCLEOTIDE SEQUENCE</scope>
    <source>
        <strain evidence="4">PL_HMW_Pooled</strain>
        <tissue evidence="4">Head</tissue>
    </source>
</reference>
<accession>A0AAE1H4P9</accession>
<feature type="compositionally biased region" description="Acidic residues" evidence="1">
    <location>
        <begin position="669"/>
        <end position="682"/>
    </location>
</feature>
<evidence type="ECO:0000313" key="5">
    <source>
        <dbReference type="Proteomes" id="UP001219518"/>
    </source>
</evidence>
<gene>
    <name evidence="4" type="ORF">KUF71_023915</name>
</gene>
<feature type="region of interest" description="Disordered" evidence="1">
    <location>
        <begin position="666"/>
        <end position="691"/>
    </location>
</feature>
<feature type="domain" description="DUF4371" evidence="3">
    <location>
        <begin position="97"/>
        <end position="211"/>
    </location>
</feature>
<dbReference type="AlphaFoldDB" id="A0AAE1H4P9"/>
<dbReference type="Pfam" id="PF14291">
    <property type="entry name" value="DUF4371"/>
    <property type="match status" value="1"/>
</dbReference>
<evidence type="ECO:0000313" key="4">
    <source>
        <dbReference type="EMBL" id="KAK3914514.1"/>
    </source>
</evidence>
<keyword evidence="5" id="KW-1185">Reference proteome</keyword>
<dbReference type="PANTHER" id="PTHR37162">
    <property type="entry name" value="HAT FAMILY DIMERISATION DOMAINCONTAINING PROTEIN-RELATED"/>
    <property type="match status" value="1"/>
</dbReference>
<dbReference type="GO" id="GO:0046983">
    <property type="term" value="F:protein dimerization activity"/>
    <property type="evidence" value="ECO:0007669"/>
    <property type="project" value="InterPro"/>
</dbReference>
<dbReference type="PANTHER" id="PTHR37162:SF1">
    <property type="entry name" value="BED-TYPE DOMAIN-CONTAINING PROTEIN"/>
    <property type="match status" value="1"/>
</dbReference>